<dbReference type="GO" id="GO:0016285">
    <property type="term" value="F:alanyl aminopeptidase activity"/>
    <property type="evidence" value="ECO:0007669"/>
    <property type="project" value="UniProtKB-EC"/>
</dbReference>
<feature type="binding site" evidence="14">
    <location>
        <position position="314"/>
    </location>
    <ligand>
        <name>Zn(2+)</name>
        <dbReference type="ChEBI" id="CHEBI:29105"/>
        <note>catalytic</note>
    </ligand>
</feature>
<dbReference type="InterPro" id="IPR015211">
    <property type="entry name" value="Peptidase_M1_C"/>
</dbReference>
<dbReference type="PANTHER" id="PTHR45726">
    <property type="entry name" value="LEUKOTRIENE A-4 HYDROLASE"/>
    <property type="match status" value="1"/>
</dbReference>
<comment type="catalytic activity">
    <reaction evidence="1">
        <text>Release of an N-terminal amino acid, Xaa-|-Yaa- from a peptide, amide or arylamide. Xaa is preferably Ala, but may be most amino acids including Pro (slow action). When a terminal hydrophobic residue is followed by a prolyl residue, the two may be released as an intact Xaa-Pro dipeptide.</text>
        <dbReference type="EC" id="3.4.11.2"/>
    </reaction>
</comment>
<evidence type="ECO:0000256" key="4">
    <source>
        <dbReference type="ARBA" id="ARBA00012564"/>
    </source>
</evidence>
<evidence type="ECO:0000256" key="11">
    <source>
        <dbReference type="ARBA" id="ARBA00023049"/>
    </source>
</evidence>
<dbReference type="Pfam" id="PF01433">
    <property type="entry name" value="Peptidase_M1"/>
    <property type="match status" value="1"/>
</dbReference>
<evidence type="ECO:0000256" key="5">
    <source>
        <dbReference type="ARBA" id="ARBA00015611"/>
    </source>
</evidence>
<dbReference type="Pfam" id="PF09127">
    <property type="entry name" value="Leuk-A4-hydro_C"/>
    <property type="match status" value="1"/>
</dbReference>
<keyword evidence="10 14" id="KW-0862">Zinc</keyword>
<dbReference type="Pfam" id="PF17900">
    <property type="entry name" value="Peptidase_M1_N"/>
    <property type="match status" value="1"/>
</dbReference>
<dbReference type="SUPFAM" id="SSF63737">
    <property type="entry name" value="Leukotriene A4 hydrolase N-terminal domain"/>
    <property type="match status" value="1"/>
</dbReference>
<organism evidence="16 17">
    <name type="scientific">Thermaurantimonas aggregans</name>
    <dbReference type="NCBI Taxonomy" id="2173829"/>
    <lineage>
        <taxon>Bacteria</taxon>
        <taxon>Pseudomonadati</taxon>
        <taxon>Bacteroidota</taxon>
        <taxon>Flavobacteriia</taxon>
        <taxon>Flavobacteriales</taxon>
        <taxon>Schleiferiaceae</taxon>
        <taxon>Thermaurantimonas</taxon>
    </lineage>
</organism>
<accession>A0A401XKU1</accession>
<reference evidence="16 17" key="1">
    <citation type="submission" date="2018-11" db="EMBL/GenBank/DDBJ databases">
        <title>Schleiferia aggregans sp. nov., a moderately thermophilic heterotrophic bacterium isolated from microbial mats at a terrestrial hot spring.</title>
        <authorList>
            <person name="Iino T."/>
            <person name="Ohkuma M."/>
            <person name="Haruta S."/>
        </authorList>
    </citation>
    <scope>NUCLEOTIDE SEQUENCE [LARGE SCALE GENOMIC DNA]</scope>
    <source>
        <strain evidence="16 17">LA</strain>
    </source>
</reference>
<evidence type="ECO:0000256" key="8">
    <source>
        <dbReference type="ARBA" id="ARBA00022723"/>
    </source>
</evidence>
<dbReference type="CDD" id="cd09599">
    <property type="entry name" value="M1_LTA4H"/>
    <property type="match status" value="1"/>
</dbReference>
<dbReference type="InterPro" id="IPR042097">
    <property type="entry name" value="Aminopeptidase_N-like_N_sf"/>
</dbReference>
<dbReference type="SUPFAM" id="SSF48371">
    <property type="entry name" value="ARM repeat"/>
    <property type="match status" value="1"/>
</dbReference>
<evidence type="ECO:0000259" key="15">
    <source>
        <dbReference type="SMART" id="SM01263"/>
    </source>
</evidence>
<evidence type="ECO:0000313" key="16">
    <source>
        <dbReference type="EMBL" id="GCD77604.1"/>
    </source>
</evidence>
<comment type="caution">
    <text evidence="16">The sequence shown here is derived from an EMBL/GenBank/DDBJ whole genome shotgun (WGS) entry which is preliminary data.</text>
</comment>
<dbReference type="InterPro" id="IPR027268">
    <property type="entry name" value="Peptidase_M4/M1_CTD_sf"/>
</dbReference>
<dbReference type="InterPro" id="IPR016024">
    <property type="entry name" value="ARM-type_fold"/>
</dbReference>
<keyword evidence="7" id="KW-0645">Protease</keyword>
<dbReference type="InterPro" id="IPR038502">
    <property type="entry name" value="M1_LTA-4_hydro/amino_C_sf"/>
</dbReference>
<dbReference type="SUPFAM" id="SSF55486">
    <property type="entry name" value="Metalloproteases ('zincins'), catalytic domain"/>
    <property type="match status" value="1"/>
</dbReference>
<keyword evidence="9" id="KW-0378">Hydrolase</keyword>
<comment type="similarity">
    <text evidence="3">Belongs to the peptidase M1 family.</text>
</comment>
<evidence type="ECO:0000256" key="13">
    <source>
        <dbReference type="PIRSR" id="PIRSR634015-2"/>
    </source>
</evidence>
<dbReference type="InterPro" id="IPR034015">
    <property type="entry name" value="M1_LTA4H"/>
</dbReference>
<dbReference type="Gene3D" id="3.30.2010.30">
    <property type="match status" value="1"/>
</dbReference>
<evidence type="ECO:0000256" key="12">
    <source>
        <dbReference type="PIRSR" id="PIRSR634015-1"/>
    </source>
</evidence>
<evidence type="ECO:0000256" key="10">
    <source>
        <dbReference type="ARBA" id="ARBA00022833"/>
    </source>
</evidence>
<dbReference type="PANTHER" id="PTHR45726:SF3">
    <property type="entry name" value="LEUKOTRIENE A-4 HYDROLASE"/>
    <property type="match status" value="1"/>
</dbReference>
<dbReference type="GO" id="GO:0006508">
    <property type="term" value="P:proteolysis"/>
    <property type="evidence" value="ECO:0007669"/>
    <property type="project" value="UniProtKB-KW"/>
</dbReference>
<name>A0A401XKU1_9FLAO</name>
<dbReference type="AlphaFoldDB" id="A0A401XKU1"/>
<feature type="domain" description="Peptidase M1 leukotriene A4 hydrolase/aminopeptidase C-terminal" evidence="15">
    <location>
        <begin position="467"/>
        <end position="608"/>
    </location>
</feature>
<dbReference type="InterPro" id="IPR049980">
    <property type="entry name" value="LTA4H_cat"/>
</dbReference>
<evidence type="ECO:0000256" key="3">
    <source>
        <dbReference type="ARBA" id="ARBA00010136"/>
    </source>
</evidence>
<dbReference type="GO" id="GO:0008237">
    <property type="term" value="F:metallopeptidase activity"/>
    <property type="evidence" value="ECO:0007669"/>
    <property type="project" value="UniProtKB-KW"/>
</dbReference>
<keyword evidence="16" id="KW-0031">Aminopeptidase</keyword>
<dbReference type="InterPro" id="IPR001930">
    <property type="entry name" value="Peptidase_M1"/>
</dbReference>
<dbReference type="InterPro" id="IPR045357">
    <property type="entry name" value="Aminopeptidase_N-like_N"/>
</dbReference>
<dbReference type="SMART" id="SM01263">
    <property type="entry name" value="Leuk-A4-hydro_C"/>
    <property type="match status" value="1"/>
</dbReference>
<dbReference type="EC" id="3.4.11.2" evidence="4"/>
<dbReference type="Gene3D" id="2.60.40.1730">
    <property type="entry name" value="tricorn interacting facor f3 domain"/>
    <property type="match status" value="1"/>
</dbReference>
<proteinExistence type="inferred from homology"/>
<evidence type="ECO:0000313" key="17">
    <source>
        <dbReference type="Proteomes" id="UP000286715"/>
    </source>
</evidence>
<dbReference type="Gene3D" id="1.25.40.320">
    <property type="entry name" value="Peptidase M1, leukotriene A4 hydrolase/aminopeptidase C-terminal domain"/>
    <property type="match status" value="1"/>
</dbReference>
<evidence type="ECO:0000256" key="14">
    <source>
        <dbReference type="PIRSR" id="PIRSR634015-3"/>
    </source>
</evidence>
<dbReference type="PRINTS" id="PR00756">
    <property type="entry name" value="ALADIPTASE"/>
</dbReference>
<dbReference type="GO" id="GO:0005737">
    <property type="term" value="C:cytoplasm"/>
    <property type="evidence" value="ECO:0007669"/>
    <property type="project" value="UniProtKB-SubCell"/>
</dbReference>
<feature type="binding site" evidence="14">
    <location>
        <position position="333"/>
    </location>
    <ligand>
        <name>Zn(2+)</name>
        <dbReference type="ChEBI" id="CHEBI:29105"/>
        <note>catalytic</note>
    </ligand>
</feature>
<dbReference type="EMBL" id="BHZE01000008">
    <property type="protein sequence ID" value="GCD77604.1"/>
    <property type="molecule type" value="Genomic_DNA"/>
</dbReference>
<gene>
    <name evidence="16" type="primary">pepN</name>
    <name evidence="16" type="ORF">JCM31826_10860</name>
</gene>
<feature type="binding site" evidence="13">
    <location>
        <begin position="281"/>
        <end position="286"/>
    </location>
    <ligand>
        <name>a peptide</name>
        <dbReference type="ChEBI" id="CHEBI:60466"/>
    </ligand>
</feature>
<dbReference type="Gene3D" id="1.10.390.10">
    <property type="entry name" value="Neutral Protease Domain 2"/>
    <property type="match status" value="1"/>
</dbReference>
<dbReference type="GO" id="GO:0008270">
    <property type="term" value="F:zinc ion binding"/>
    <property type="evidence" value="ECO:0007669"/>
    <property type="project" value="InterPro"/>
</dbReference>
<feature type="active site" description="Proton donor" evidence="12">
    <location>
        <position position="396"/>
    </location>
</feature>
<protein>
    <recommendedName>
        <fullName evidence="5">Aminopeptidase N</fullName>
        <ecNumber evidence="4">3.4.11.2</ecNumber>
    </recommendedName>
</protein>
<feature type="binding site" evidence="13">
    <location>
        <begin position="154"/>
        <end position="156"/>
    </location>
    <ligand>
        <name>a peptide</name>
        <dbReference type="ChEBI" id="CHEBI:60466"/>
    </ligand>
</feature>
<evidence type="ECO:0000256" key="1">
    <source>
        <dbReference type="ARBA" id="ARBA00000098"/>
    </source>
</evidence>
<feature type="binding site" evidence="14">
    <location>
        <position position="310"/>
    </location>
    <ligand>
        <name>Zn(2+)</name>
        <dbReference type="ChEBI" id="CHEBI:29105"/>
        <note>catalytic</note>
    </ligand>
</feature>
<evidence type="ECO:0000256" key="2">
    <source>
        <dbReference type="ARBA" id="ARBA00004496"/>
    </source>
</evidence>
<feature type="binding site" evidence="13">
    <location>
        <begin position="565"/>
        <end position="567"/>
    </location>
    <ligand>
        <name>a peptide</name>
        <dbReference type="ChEBI" id="CHEBI:60466"/>
    </ligand>
</feature>
<feature type="active site" description="Proton acceptor" evidence="12">
    <location>
        <position position="311"/>
    </location>
</feature>
<dbReference type="FunFam" id="3.30.2010.30:FF:000001">
    <property type="entry name" value="Leukotriene A(4) hydrolase"/>
    <property type="match status" value="1"/>
</dbReference>
<sequence length="612" mass="70631">MKQLQLSLLFIAIQLISCDHKIQKTQVMNPITDPHSFSDLSGTRLTHLDWNAEIDFTHRKIKATATWTLEYQKDTLILDENGLRILSVKDQDGHLLPFEEHEVDSIRGGWIKIVLHPNVQKIAIEYETMEHPAALQWLEVNQTLGKRYPILFTQSQAILARSWLPCMDSPSIRFTYSARVKVPQGMLALMSAENPKEKSPDGVYTFSMKQPIPSYLMALAVGDFEFRAISDRSGIYAEPELIDAAQNEFSDVEKMISAAETLYGAYLWDRYDLLVLPPSFPFGGMENPRLTFVTPTVIAGDKSLVSLIAHELAHSWSGNLVTNATWNDFWLNEGFTVYFELRIMEQLYGVEYAEMLAQLSYNELLEAINTLPPDETTLKAKLDGKNPDDAVGPIAYEKGYFFLRTVEKKVGRKFFDEFLKKYFDEHKFKSITTEDFLEYLKSNLLKKKEWEEINVESWVYEPGLPSTIVKPNSTKFSAIESTVVSFLKTKVVPITSRWTALEYIYFLQNLKGKIDEELCKKLDNHFRFTHSKNSEILAIWFLLCIETNYRQAWDAMKQFTVQTGRRKFVIPIYRELIKNNQIQLAKSIFQEAAKNYHPITYKSVAQLFENTL</sequence>
<dbReference type="Proteomes" id="UP000286715">
    <property type="component" value="Unassembled WGS sequence"/>
</dbReference>
<evidence type="ECO:0000256" key="7">
    <source>
        <dbReference type="ARBA" id="ARBA00022670"/>
    </source>
</evidence>
<comment type="subcellular location">
    <subcellularLocation>
        <location evidence="2">Cytoplasm</location>
    </subcellularLocation>
</comment>
<comment type="cofactor">
    <cofactor evidence="14">
        <name>Zn(2+)</name>
        <dbReference type="ChEBI" id="CHEBI:29105"/>
    </cofactor>
    <text evidence="14">Binds 1 zinc ion per subunit.</text>
</comment>
<dbReference type="InterPro" id="IPR014782">
    <property type="entry name" value="Peptidase_M1_dom"/>
</dbReference>
<keyword evidence="8 14" id="KW-0479">Metal-binding</keyword>
<keyword evidence="11" id="KW-0482">Metalloprotease</keyword>
<keyword evidence="6" id="KW-0963">Cytoplasm</keyword>
<keyword evidence="17" id="KW-1185">Reference proteome</keyword>
<evidence type="ECO:0000256" key="6">
    <source>
        <dbReference type="ARBA" id="ARBA00022490"/>
    </source>
</evidence>
<evidence type="ECO:0000256" key="9">
    <source>
        <dbReference type="ARBA" id="ARBA00022801"/>
    </source>
</evidence>